<dbReference type="Proteomes" id="UP000460351">
    <property type="component" value="Unassembled WGS sequence"/>
</dbReference>
<sequence>MRKKIEMSLINSPANGVVIKRIISDGLKEIVSLKEQILLETTAKIQSIEEKREEKVIQGYYDGYAKGIIDVMDNFIPLISLLSSELEKNRINMINDLKSILLKSSEEVEVFIKIFESWVTKLPSISGPLNLYIPTSFKDKSIEVESYFVDKSIWNVHISYHDDKRFVFFTDQFIAEFSPQEFVDNCEQYLISNHCFSPDKVNEICEHARHYLVERMCEIDSLAMNNSDLTTPEDL</sequence>
<evidence type="ECO:0000313" key="4">
    <source>
        <dbReference type="EMBL" id="MDK2694870.1"/>
    </source>
</evidence>
<name>A0A0J2E4A7_ECOLX</name>
<dbReference type="Proteomes" id="UP000528199">
    <property type="component" value="Unassembled WGS sequence"/>
</dbReference>
<reference evidence="5 10" key="5">
    <citation type="journal article" date="2019" name="Microorganisms">
        <title>Characteristics of Carbapenem-Resistant and Colistin-Resistant Escherichia coli Co-Producing NDM-1 and MCR-1 from Pig Farms in China.</title>
        <authorList>
            <person name="Peng Z."/>
            <person name="Li X."/>
            <person name="Hu Z."/>
            <person name="Li Z."/>
            <person name="Lv Y."/>
            <person name="Lei M."/>
            <person name="Wu B."/>
            <person name="Chen H."/>
            <person name="Wang X."/>
        </authorList>
    </citation>
    <scope>NUCLEOTIDE SEQUENCE [LARGE SCALE GENOMIC DNA]</scope>
    <source>
        <strain evidence="5 10">RXD010</strain>
    </source>
</reference>
<dbReference type="Proteomes" id="UP000272662">
    <property type="component" value="Unassembled WGS sequence"/>
</dbReference>
<dbReference type="EMBL" id="JASMQD010000001">
    <property type="protein sequence ID" value="MDK2694870.1"/>
    <property type="molecule type" value="Genomic_DNA"/>
</dbReference>
<evidence type="ECO:0000313" key="5">
    <source>
        <dbReference type="EMBL" id="MQS28875.1"/>
    </source>
</evidence>
<protein>
    <submittedName>
        <fullName evidence="7">Putative oxygen-regulated invasion protein</fullName>
    </submittedName>
</protein>
<evidence type="ECO:0000313" key="2">
    <source>
        <dbReference type="EMBL" id="EFH0042539.1"/>
    </source>
</evidence>
<reference evidence="3" key="6">
    <citation type="submission" date="2019-11" db="EMBL/GenBank/DDBJ databases">
        <authorList>
            <consortium name="NCBI Pathogen Detection Project"/>
        </authorList>
    </citation>
    <scope>NUCLEOTIDE SEQUENCE</scope>
    <source>
        <strain evidence="3">Ecoli[ST-405]</strain>
    </source>
</reference>
<reference evidence="4" key="7">
    <citation type="submission" date="2023-05" db="EMBL/GenBank/DDBJ databases">
        <title>Efficient inhibition of multidrug-resistant Escherichia coli by a new antibiotic combination.</title>
        <authorList>
            <person name="Lin T."/>
        </authorList>
    </citation>
    <scope>NUCLEOTIDE SEQUENCE</scope>
    <source>
        <strain evidence="4">YmmD45</strain>
    </source>
</reference>
<evidence type="ECO:0000313" key="8">
    <source>
        <dbReference type="Proteomes" id="UP000255201"/>
    </source>
</evidence>
<dbReference type="Proteomes" id="UP000255201">
    <property type="component" value="Unassembled WGS sequence"/>
</dbReference>
<dbReference type="EMBL" id="AASCBU010000004">
    <property type="protein sequence ID" value="EFA8783700.1"/>
    <property type="molecule type" value="Genomic_DNA"/>
</dbReference>
<dbReference type="EMBL" id="RRVG01000004">
    <property type="protein sequence ID" value="RRL49737.1"/>
    <property type="molecule type" value="Genomic_DNA"/>
</dbReference>
<evidence type="ECO:0000313" key="1">
    <source>
        <dbReference type="EMBL" id="EFA8783700.1"/>
    </source>
</evidence>
<reference evidence="3 13" key="1">
    <citation type="journal article" date="2018" name="Genome Biol.">
        <title>SKESA: strategic k-mer extension for scrupulous assemblies.</title>
        <authorList>
            <person name="Souvorov A."/>
            <person name="Agarwala R."/>
            <person name="Lipman D.J."/>
        </authorList>
    </citation>
    <scope>NUCLEOTIDE SEQUENCE [LARGE SCALE GENOMIC DNA]</scope>
    <source>
        <strain evidence="13">ecoli[ST-405]</strain>
        <strain evidence="3">Ecoli[ST-405]</strain>
    </source>
</reference>
<evidence type="ECO:0000313" key="9">
    <source>
        <dbReference type="Proteomes" id="UP000272662"/>
    </source>
</evidence>
<organism evidence="6 9">
    <name type="scientific">Escherichia coli</name>
    <dbReference type="NCBI Taxonomy" id="562"/>
    <lineage>
        <taxon>Bacteria</taxon>
        <taxon>Pseudomonadati</taxon>
        <taxon>Pseudomonadota</taxon>
        <taxon>Gammaproteobacteria</taxon>
        <taxon>Enterobacterales</taxon>
        <taxon>Enterobacteriaceae</taxon>
        <taxon>Escherichia</taxon>
    </lineage>
</organism>
<evidence type="ECO:0000313" key="13">
    <source>
        <dbReference type="Proteomes" id="UP000842519"/>
    </source>
</evidence>
<reference evidence="6 9" key="4">
    <citation type="submission" date="2018-11" db="EMBL/GenBank/DDBJ databases">
        <title>E. coli isolates of the female bladder.</title>
        <authorList>
            <person name="Garretto A."/>
            <person name="Miller-Ensminger T."/>
            <person name="Wolfe A.J."/>
            <person name="Putonti C."/>
        </authorList>
    </citation>
    <scope>NUCLEOTIDE SEQUENCE [LARGE SCALE GENOMIC DNA]</scope>
    <source>
        <strain evidence="6 9">UMB1727</strain>
    </source>
</reference>
<reference evidence="11 12" key="3">
    <citation type="submission" date="2018-08" db="EMBL/GenBank/DDBJ databases">
        <authorList>
            <consortium name="PulseNet: The National Subtyping Network for Foodborne Disease Surveillance"/>
            <person name="Tarr C.L."/>
            <person name="Trees E."/>
            <person name="Katz L.S."/>
            <person name="Carleton-Romer H.A."/>
            <person name="Stroika S."/>
            <person name="Kucerova Z."/>
            <person name="Roache K.F."/>
            <person name="Sabol A.L."/>
            <person name="Besser J."/>
            <person name="Gerner-Smidt P."/>
        </authorList>
    </citation>
    <scope>NUCLEOTIDE SEQUENCE [LARGE SCALE GENOMIC DNA]</scope>
    <source>
        <strain evidence="2 11">PNUSAE004760</strain>
        <strain evidence="1 12">PNUSAE011918</strain>
    </source>
</reference>
<evidence type="ECO:0000313" key="6">
    <source>
        <dbReference type="EMBL" id="RRL49737.1"/>
    </source>
</evidence>
<evidence type="ECO:0000313" key="7">
    <source>
        <dbReference type="EMBL" id="STE53557.1"/>
    </source>
</evidence>
<dbReference type="Proteomes" id="UP001223829">
    <property type="component" value="Unassembled WGS sequence"/>
</dbReference>
<dbReference type="Proteomes" id="UP000842519">
    <property type="component" value="Unassembled WGS sequence"/>
</dbReference>
<accession>A0A0J2E4A7</accession>
<evidence type="ECO:0000313" key="3">
    <source>
        <dbReference type="EMBL" id="HAJ5804032.1"/>
    </source>
</evidence>
<evidence type="ECO:0000313" key="11">
    <source>
        <dbReference type="Proteomes" id="UP000528199"/>
    </source>
</evidence>
<reference evidence="7 8" key="2">
    <citation type="submission" date="2018-06" db="EMBL/GenBank/DDBJ databases">
        <authorList>
            <consortium name="Pathogen Informatics"/>
            <person name="Doyle S."/>
        </authorList>
    </citation>
    <scope>NUCLEOTIDE SEQUENCE [LARGE SCALE GENOMIC DNA]</scope>
    <source>
        <strain evidence="7 8">NCTC10764</strain>
    </source>
</reference>
<dbReference type="EMBL" id="DABGKQ010000005">
    <property type="protein sequence ID" value="HAJ5804032.1"/>
    <property type="molecule type" value="Genomic_DNA"/>
</dbReference>
<evidence type="ECO:0000313" key="10">
    <source>
        <dbReference type="Proteomes" id="UP000460351"/>
    </source>
</evidence>
<dbReference type="EMBL" id="AASUOH010000006">
    <property type="protein sequence ID" value="EFH0042539.1"/>
    <property type="molecule type" value="Genomic_DNA"/>
</dbReference>
<dbReference type="EMBL" id="UFZL01000001">
    <property type="protein sequence ID" value="STE53557.1"/>
    <property type="molecule type" value="Genomic_DNA"/>
</dbReference>
<dbReference type="Proteomes" id="UP000567387">
    <property type="component" value="Unassembled WGS sequence"/>
</dbReference>
<gene>
    <name evidence="7" type="primary">orgB</name>
    <name evidence="2" type="ORF">BKL28_001285</name>
    <name evidence="1" type="ORF">C2R31_001504</name>
    <name evidence="6" type="ORF">DU321_06535</name>
    <name evidence="5" type="ORF">E4K51_01545</name>
    <name evidence="3" type="ORF">HLZ39_05915</name>
    <name evidence="7" type="ORF">NCTC10764_00188</name>
    <name evidence="4" type="ORF">QO046_10775</name>
</gene>
<dbReference type="RefSeq" id="WP_001227543.1">
    <property type="nucleotide sequence ID" value="NZ_AP019803.1"/>
</dbReference>
<evidence type="ECO:0000313" key="12">
    <source>
        <dbReference type="Proteomes" id="UP000567387"/>
    </source>
</evidence>
<dbReference type="AlphaFoldDB" id="A0A0J2E4A7"/>
<proteinExistence type="predicted"/>
<accession>A0A0J3VSJ4</accession>
<dbReference type="EMBL" id="SQQU01000002">
    <property type="protein sequence ID" value="MQS28875.1"/>
    <property type="molecule type" value="Genomic_DNA"/>
</dbReference>